<dbReference type="Proteomes" id="UP000095284">
    <property type="component" value="Unplaced"/>
</dbReference>
<keyword evidence="5" id="KW-1185">Reference proteome</keyword>
<feature type="region of interest" description="Disordered" evidence="1">
    <location>
        <begin position="27"/>
        <end position="114"/>
    </location>
</feature>
<protein>
    <submittedName>
        <fullName evidence="3">(pine wood nematode) hypothetical protein</fullName>
    </submittedName>
</protein>
<reference evidence="3" key="2">
    <citation type="submission" date="2020-09" db="EMBL/GenBank/DDBJ databases">
        <authorList>
            <person name="Kikuchi T."/>
        </authorList>
    </citation>
    <scope>NUCLEOTIDE SEQUENCE</scope>
    <source>
        <strain evidence="3">Ka4C1</strain>
    </source>
</reference>
<dbReference type="AlphaFoldDB" id="A0A1I7S1K2"/>
<gene>
    <name evidence="3" type="ORF">BXYJ_LOCUS640</name>
</gene>
<evidence type="ECO:0000313" key="3">
    <source>
        <dbReference type="EMBL" id="CAD5208404.1"/>
    </source>
</evidence>
<name>A0A1I7S1K2_BURXY</name>
<sequence length="114" mass="12096">MLVLAVLEMVVLIFSVAEALAFGIAGCGKTKKGSKKGGKKDKKDDIPAKVDNAKTKMATTLQTEGTMVEEDPDLKTRSNYHFEDKKTPDPAAAAPANDPAKPQEPTVKTAQVPA</sequence>
<accession>A0A1I7S1K2</accession>
<feature type="compositionally biased region" description="Basic residues" evidence="1">
    <location>
        <begin position="29"/>
        <end position="40"/>
    </location>
</feature>
<keyword evidence="2" id="KW-0732">Signal</keyword>
<evidence type="ECO:0000313" key="4">
    <source>
        <dbReference type="Proteomes" id="UP000095284"/>
    </source>
</evidence>
<feature type="compositionally biased region" description="Basic and acidic residues" evidence="1">
    <location>
        <begin position="73"/>
        <end position="88"/>
    </location>
</feature>
<feature type="signal peptide" evidence="2">
    <location>
        <begin position="1"/>
        <end position="21"/>
    </location>
</feature>
<reference evidence="6" key="1">
    <citation type="submission" date="2016-11" db="UniProtKB">
        <authorList>
            <consortium name="WormBaseParasite"/>
        </authorList>
    </citation>
    <scope>IDENTIFICATION</scope>
</reference>
<evidence type="ECO:0000256" key="2">
    <source>
        <dbReference type="SAM" id="SignalP"/>
    </source>
</evidence>
<feature type="compositionally biased region" description="Low complexity" evidence="1">
    <location>
        <begin position="89"/>
        <end position="100"/>
    </location>
</feature>
<dbReference type="EMBL" id="CAJFCV020000001">
    <property type="protein sequence ID" value="CAG9081358.1"/>
    <property type="molecule type" value="Genomic_DNA"/>
</dbReference>
<evidence type="ECO:0000313" key="6">
    <source>
        <dbReference type="WBParaSite" id="BXY_0688000.1"/>
    </source>
</evidence>
<dbReference type="EMBL" id="CAJFDI010000001">
    <property type="protein sequence ID" value="CAD5208404.1"/>
    <property type="molecule type" value="Genomic_DNA"/>
</dbReference>
<dbReference type="WBParaSite" id="BXY_0688000.1">
    <property type="protein sequence ID" value="BXY_0688000.1"/>
    <property type="gene ID" value="BXY_0688000"/>
</dbReference>
<dbReference type="Proteomes" id="UP000659654">
    <property type="component" value="Unassembled WGS sequence"/>
</dbReference>
<feature type="chain" id="PRO_5035399660" evidence="2">
    <location>
        <begin position="22"/>
        <end position="114"/>
    </location>
</feature>
<feature type="compositionally biased region" description="Basic and acidic residues" evidence="1">
    <location>
        <begin position="41"/>
        <end position="54"/>
    </location>
</feature>
<proteinExistence type="predicted"/>
<dbReference type="Proteomes" id="UP000582659">
    <property type="component" value="Unassembled WGS sequence"/>
</dbReference>
<evidence type="ECO:0000256" key="1">
    <source>
        <dbReference type="SAM" id="MobiDB-lite"/>
    </source>
</evidence>
<organism evidence="4 6">
    <name type="scientific">Bursaphelenchus xylophilus</name>
    <name type="common">Pinewood nematode worm</name>
    <name type="synonym">Aphelenchoides xylophilus</name>
    <dbReference type="NCBI Taxonomy" id="6326"/>
    <lineage>
        <taxon>Eukaryota</taxon>
        <taxon>Metazoa</taxon>
        <taxon>Ecdysozoa</taxon>
        <taxon>Nematoda</taxon>
        <taxon>Chromadorea</taxon>
        <taxon>Rhabditida</taxon>
        <taxon>Tylenchina</taxon>
        <taxon>Tylenchomorpha</taxon>
        <taxon>Aphelenchoidea</taxon>
        <taxon>Aphelenchoididae</taxon>
        <taxon>Bursaphelenchus</taxon>
    </lineage>
</organism>
<evidence type="ECO:0000313" key="5">
    <source>
        <dbReference type="Proteomes" id="UP000659654"/>
    </source>
</evidence>